<dbReference type="SUPFAM" id="SSF51735">
    <property type="entry name" value="NAD(P)-binding Rossmann-fold domains"/>
    <property type="match status" value="1"/>
</dbReference>
<dbReference type="Proteomes" id="UP000427906">
    <property type="component" value="Chromosome"/>
</dbReference>
<dbReference type="OrthoDB" id="9787486at2"/>
<reference evidence="3 4" key="1">
    <citation type="submission" date="2019-11" db="EMBL/GenBank/DDBJ databases">
        <title>Comparative genomics of hydrocarbon-degrading Desulfosarcina strains.</title>
        <authorList>
            <person name="Watanabe M."/>
            <person name="Kojima H."/>
            <person name="Fukui M."/>
        </authorList>
    </citation>
    <scope>NUCLEOTIDE SEQUENCE [LARGE SCALE GENOMIC DNA]</scope>
    <source>
        <strain evidence="3 4">PL12</strain>
    </source>
</reference>
<gene>
    <name evidence="3" type="ORF">DSCA_45930</name>
</gene>
<comment type="similarity">
    <text evidence="1">Belongs to the short-chain dehydrogenases/reductases (SDR) family.</text>
</comment>
<keyword evidence="2" id="KW-0560">Oxidoreductase</keyword>
<dbReference type="Pfam" id="PF13561">
    <property type="entry name" value="adh_short_C2"/>
    <property type="match status" value="1"/>
</dbReference>
<evidence type="ECO:0000256" key="2">
    <source>
        <dbReference type="ARBA" id="ARBA00023002"/>
    </source>
</evidence>
<name>A0A5K7YQT9_9BACT</name>
<dbReference type="GO" id="GO:0016491">
    <property type="term" value="F:oxidoreductase activity"/>
    <property type="evidence" value="ECO:0007669"/>
    <property type="project" value="UniProtKB-KW"/>
</dbReference>
<evidence type="ECO:0000256" key="1">
    <source>
        <dbReference type="ARBA" id="ARBA00006484"/>
    </source>
</evidence>
<evidence type="ECO:0000313" key="3">
    <source>
        <dbReference type="EMBL" id="BBO70663.1"/>
    </source>
</evidence>
<accession>A0A5K7YQT9</accession>
<sequence>MKIVIIGGKGTIGRKVSAHFSKNHEVIVGARQSGDVIVDMTDSRSIKTMFETIGKVDAVVCIAGDAKWAEFAAMTEDDFHIGLKSKLMGQVNMVRIGRDYVNPGGSFTLSTGILADHPVAMTTSAAMVNGGIHSFVKAVSLELQNGMRINVVSSGLVEDAVEKYESYFPGHNPIPMKKVVNGYVKSVLGSGNGEIIRMYDNC</sequence>
<evidence type="ECO:0000313" key="4">
    <source>
        <dbReference type="Proteomes" id="UP000427906"/>
    </source>
</evidence>
<dbReference type="RefSeq" id="WP_155318597.1">
    <property type="nucleotide sequence ID" value="NZ_AP021874.1"/>
</dbReference>
<keyword evidence="4" id="KW-1185">Reference proteome</keyword>
<dbReference type="CDD" id="cd11731">
    <property type="entry name" value="Lin1944_like_SDR_c"/>
    <property type="match status" value="1"/>
</dbReference>
<proteinExistence type="inferred from homology"/>
<dbReference type="NCBIfam" id="NF005754">
    <property type="entry name" value="PRK07578.1"/>
    <property type="match status" value="1"/>
</dbReference>
<protein>
    <submittedName>
        <fullName evidence="3">Short chain dehydrogenase</fullName>
    </submittedName>
</protein>
<dbReference type="PANTHER" id="PTHR43477">
    <property type="entry name" value="DIHYDROANTICAPSIN 7-DEHYDROGENASE"/>
    <property type="match status" value="1"/>
</dbReference>
<dbReference type="InterPro" id="IPR002347">
    <property type="entry name" value="SDR_fam"/>
</dbReference>
<dbReference type="PANTHER" id="PTHR43477:SF1">
    <property type="entry name" value="DIHYDROANTICAPSIN 7-DEHYDROGENASE"/>
    <property type="match status" value="1"/>
</dbReference>
<organism evidence="3 4">
    <name type="scientific">Desulfosarcina alkanivorans</name>
    <dbReference type="NCBI Taxonomy" id="571177"/>
    <lineage>
        <taxon>Bacteria</taxon>
        <taxon>Pseudomonadati</taxon>
        <taxon>Thermodesulfobacteriota</taxon>
        <taxon>Desulfobacteria</taxon>
        <taxon>Desulfobacterales</taxon>
        <taxon>Desulfosarcinaceae</taxon>
        <taxon>Desulfosarcina</taxon>
    </lineage>
</organism>
<dbReference type="AlphaFoldDB" id="A0A5K7YQT9"/>
<dbReference type="Gene3D" id="3.40.50.720">
    <property type="entry name" value="NAD(P)-binding Rossmann-like Domain"/>
    <property type="match status" value="1"/>
</dbReference>
<dbReference type="KEGG" id="dalk:DSCA_45930"/>
<dbReference type="InterPro" id="IPR051122">
    <property type="entry name" value="SDR_DHRS6-like"/>
</dbReference>
<dbReference type="InterPro" id="IPR036291">
    <property type="entry name" value="NAD(P)-bd_dom_sf"/>
</dbReference>
<dbReference type="PRINTS" id="PR00081">
    <property type="entry name" value="GDHRDH"/>
</dbReference>
<dbReference type="EMBL" id="AP021874">
    <property type="protein sequence ID" value="BBO70663.1"/>
    <property type="molecule type" value="Genomic_DNA"/>
</dbReference>